<keyword evidence="12" id="KW-1185">Reference proteome</keyword>
<dbReference type="Pfam" id="PF00156">
    <property type="entry name" value="Pribosyltran"/>
    <property type="match status" value="1"/>
</dbReference>
<dbReference type="AlphaFoldDB" id="A0A448XT41"/>
<comment type="catalytic activity">
    <reaction evidence="1">
        <text>AMP + diphosphate = 5-phospho-alpha-D-ribose 1-diphosphate + adenine</text>
        <dbReference type="Rhea" id="RHEA:16609"/>
        <dbReference type="ChEBI" id="CHEBI:16708"/>
        <dbReference type="ChEBI" id="CHEBI:33019"/>
        <dbReference type="ChEBI" id="CHEBI:58017"/>
        <dbReference type="ChEBI" id="CHEBI:456215"/>
        <dbReference type="EC" id="2.4.2.7"/>
    </reaction>
</comment>
<comment type="pathway">
    <text evidence="3">Purine metabolism; AMP biosynthesis via salvage pathway; AMP from adenine: step 1/1.</text>
</comment>
<dbReference type="OrthoDB" id="363185at2759"/>
<dbReference type="Gene3D" id="3.40.50.2020">
    <property type="match status" value="1"/>
</dbReference>
<evidence type="ECO:0000313" key="12">
    <source>
        <dbReference type="Proteomes" id="UP000784294"/>
    </source>
</evidence>
<dbReference type="InterPro" id="IPR029057">
    <property type="entry name" value="PRTase-like"/>
</dbReference>
<evidence type="ECO:0000256" key="8">
    <source>
        <dbReference type="ARBA" id="ARBA00022679"/>
    </source>
</evidence>
<evidence type="ECO:0000256" key="2">
    <source>
        <dbReference type="ARBA" id="ARBA00004496"/>
    </source>
</evidence>
<dbReference type="GO" id="GO:0044209">
    <property type="term" value="P:AMP salvage"/>
    <property type="evidence" value="ECO:0007669"/>
    <property type="project" value="TreeGrafter"/>
</dbReference>
<evidence type="ECO:0000256" key="7">
    <source>
        <dbReference type="ARBA" id="ARBA00022676"/>
    </source>
</evidence>
<protein>
    <recommendedName>
        <fullName evidence="5">adenine phosphoribosyltransferase</fullName>
        <ecNumber evidence="5">2.4.2.7</ecNumber>
    </recommendedName>
</protein>
<reference evidence="11" key="1">
    <citation type="submission" date="2018-11" db="EMBL/GenBank/DDBJ databases">
        <authorList>
            <consortium name="Pathogen Informatics"/>
        </authorList>
    </citation>
    <scope>NUCLEOTIDE SEQUENCE</scope>
</reference>
<dbReference type="InterPro" id="IPR000836">
    <property type="entry name" value="PRTase_dom"/>
</dbReference>
<keyword evidence="8" id="KW-0808">Transferase</keyword>
<evidence type="ECO:0000256" key="4">
    <source>
        <dbReference type="ARBA" id="ARBA00008391"/>
    </source>
</evidence>
<keyword evidence="9" id="KW-0660">Purine salvage</keyword>
<dbReference type="GO" id="GO:0002055">
    <property type="term" value="F:adenine binding"/>
    <property type="evidence" value="ECO:0007669"/>
    <property type="project" value="TreeGrafter"/>
</dbReference>
<sequence length="94" mass="9989">TLEIQKESITPGANVVIVDDLVALGGTLIASAELIKAAGGNPICALCVIELLDLGGRKCLEEINVPLLSLLLGFARCLCFYFDDMLIIGHVDDF</sequence>
<dbReference type="CDD" id="cd06223">
    <property type="entry name" value="PRTases_typeI"/>
    <property type="match status" value="1"/>
</dbReference>
<feature type="domain" description="Phosphoribosyltransferase" evidence="10">
    <location>
        <begin position="5"/>
        <end position="48"/>
    </location>
</feature>
<evidence type="ECO:0000256" key="5">
    <source>
        <dbReference type="ARBA" id="ARBA00011893"/>
    </source>
</evidence>
<comment type="subcellular location">
    <subcellularLocation>
        <location evidence="2">Cytoplasm</location>
    </subcellularLocation>
</comment>
<feature type="non-terminal residue" evidence="11">
    <location>
        <position position="94"/>
    </location>
</feature>
<name>A0A448XT41_9PLAT</name>
<evidence type="ECO:0000313" key="11">
    <source>
        <dbReference type="EMBL" id="VEL44350.1"/>
    </source>
</evidence>
<dbReference type="PANTHER" id="PTHR32315">
    <property type="entry name" value="ADENINE PHOSPHORIBOSYLTRANSFERASE"/>
    <property type="match status" value="1"/>
</dbReference>
<evidence type="ECO:0000259" key="10">
    <source>
        <dbReference type="Pfam" id="PF00156"/>
    </source>
</evidence>
<dbReference type="PANTHER" id="PTHR32315:SF3">
    <property type="entry name" value="ADENINE PHOSPHORIBOSYLTRANSFERASE"/>
    <property type="match status" value="1"/>
</dbReference>
<evidence type="ECO:0000256" key="1">
    <source>
        <dbReference type="ARBA" id="ARBA00000868"/>
    </source>
</evidence>
<organism evidence="11 12">
    <name type="scientific">Protopolystoma xenopodis</name>
    <dbReference type="NCBI Taxonomy" id="117903"/>
    <lineage>
        <taxon>Eukaryota</taxon>
        <taxon>Metazoa</taxon>
        <taxon>Spiralia</taxon>
        <taxon>Lophotrochozoa</taxon>
        <taxon>Platyhelminthes</taxon>
        <taxon>Monogenea</taxon>
        <taxon>Polyopisthocotylea</taxon>
        <taxon>Polystomatidea</taxon>
        <taxon>Polystomatidae</taxon>
        <taxon>Protopolystoma</taxon>
    </lineage>
</organism>
<keyword evidence="7" id="KW-0328">Glycosyltransferase</keyword>
<dbReference type="GO" id="GO:0006166">
    <property type="term" value="P:purine ribonucleoside salvage"/>
    <property type="evidence" value="ECO:0007669"/>
    <property type="project" value="UniProtKB-KW"/>
</dbReference>
<dbReference type="SUPFAM" id="SSF53271">
    <property type="entry name" value="PRTase-like"/>
    <property type="match status" value="1"/>
</dbReference>
<dbReference type="EC" id="2.4.2.7" evidence="5"/>
<feature type="non-terminal residue" evidence="11">
    <location>
        <position position="1"/>
    </location>
</feature>
<dbReference type="GO" id="GO:0003999">
    <property type="term" value="F:adenine phosphoribosyltransferase activity"/>
    <property type="evidence" value="ECO:0007669"/>
    <property type="project" value="UniProtKB-EC"/>
</dbReference>
<evidence type="ECO:0000256" key="6">
    <source>
        <dbReference type="ARBA" id="ARBA00022490"/>
    </source>
</evidence>
<proteinExistence type="inferred from homology"/>
<evidence type="ECO:0000256" key="9">
    <source>
        <dbReference type="ARBA" id="ARBA00022726"/>
    </source>
</evidence>
<dbReference type="InterPro" id="IPR050054">
    <property type="entry name" value="UPRTase/APRTase"/>
</dbReference>
<keyword evidence="6" id="KW-0963">Cytoplasm</keyword>
<evidence type="ECO:0000256" key="3">
    <source>
        <dbReference type="ARBA" id="ARBA00004659"/>
    </source>
</evidence>
<dbReference type="Proteomes" id="UP000784294">
    <property type="component" value="Unassembled WGS sequence"/>
</dbReference>
<gene>
    <name evidence="11" type="ORF">PXEA_LOCUS37790</name>
</gene>
<dbReference type="GO" id="GO:0006168">
    <property type="term" value="P:adenine salvage"/>
    <property type="evidence" value="ECO:0007669"/>
    <property type="project" value="TreeGrafter"/>
</dbReference>
<dbReference type="GO" id="GO:0016208">
    <property type="term" value="F:AMP binding"/>
    <property type="evidence" value="ECO:0007669"/>
    <property type="project" value="TreeGrafter"/>
</dbReference>
<comment type="caution">
    <text evidence="11">The sequence shown here is derived from an EMBL/GenBank/DDBJ whole genome shotgun (WGS) entry which is preliminary data.</text>
</comment>
<comment type="similarity">
    <text evidence="4">Belongs to the purine/pyrimidine phosphoribosyltransferase family.</text>
</comment>
<accession>A0A448XT41</accession>
<dbReference type="GO" id="GO:0005737">
    <property type="term" value="C:cytoplasm"/>
    <property type="evidence" value="ECO:0007669"/>
    <property type="project" value="UniProtKB-SubCell"/>
</dbReference>
<dbReference type="EMBL" id="CAAALY010296046">
    <property type="protein sequence ID" value="VEL44350.1"/>
    <property type="molecule type" value="Genomic_DNA"/>
</dbReference>